<keyword evidence="2" id="KW-0560">Oxidoreductase</keyword>
<gene>
    <name evidence="4" type="ORF">HNR61_002234</name>
</gene>
<feature type="domain" description="Enoyl reductase (ER)" evidence="3">
    <location>
        <begin position="10"/>
        <end position="312"/>
    </location>
</feature>
<dbReference type="EMBL" id="JACJIA010000002">
    <property type="protein sequence ID" value="MBA8950621.1"/>
    <property type="molecule type" value="Genomic_DNA"/>
</dbReference>
<dbReference type="RefSeq" id="WP_182843002.1">
    <property type="nucleotide sequence ID" value="NZ_BAAALP010000022.1"/>
</dbReference>
<dbReference type="Pfam" id="PF13602">
    <property type="entry name" value="ADH_zinc_N_2"/>
    <property type="match status" value="1"/>
</dbReference>
<evidence type="ECO:0000259" key="3">
    <source>
        <dbReference type="SMART" id="SM00829"/>
    </source>
</evidence>
<protein>
    <submittedName>
        <fullName evidence="4">NADPH:quinone reductase-like Zn-dependent oxidoreductase</fullName>
    </submittedName>
</protein>
<dbReference type="InterPro" id="IPR013154">
    <property type="entry name" value="ADH-like_N"/>
</dbReference>
<dbReference type="Proteomes" id="UP000572680">
    <property type="component" value="Unassembled WGS sequence"/>
</dbReference>
<dbReference type="PANTHER" id="PTHR48106">
    <property type="entry name" value="QUINONE OXIDOREDUCTASE PIG3-RELATED"/>
    <property type="match status" value="1"/>
</dbReference>
<dbReference type="GO" id="GO:0070402">
    <property type="term" value="F:NADPH binding"/>
    <property type="evidence" value="ECO:0007669"/>
    <property type="project" value="TreeGrafter"/>
</dbReference>
<dbReference type="InterPro" id="IPR036291">
    <property type="entry name" value="NAD(P)-bd_dom_sf"/>
</dbReference>
<dbReference type="Gene3D" id="3.40.50.720">
    <property type="entry name" value="NAD(P)-binding Rossmann-like Domain"/>
    <property type="match status" value="1"/>
</dbReference>
<comment type="caution">
    <text evidence="4">The sequence shown here is derived from an EMBL/GenBank/DDBJ whole genome shotgun (WGS) entry which is preliminary data.</text>
</comment>
<dbReference type="CDD" id="cd05289">
    <property type="entry name" value="MDR_like_2"/>
    <property type="match status" value="1"/>
</dbReference>
<keyword evidence="1" id="KW-0521">NADP</keyword>
<reference evidence="4 5" key="1">
    <citation type="submission" date="2020-08" db="EMBL/GenBank/DDBJ databases">
        <title>Genomic Encyclopedia of Type Strains, Phase IV (KMG-IV): sequencing the most valuable type-strain genomes for metagenomic binning, comparative biology and taxonomic classification.</title>
        <authorList>
            <person name="Goeker M."/>
        </authorList>
    </citation>
    <scope>NUCLEOTIDE SEQUENCE [LARGE SCALE GENOMIC DNA]</scope>
    <source>
        <strain evidence="4 5">DSM 44197</strain>
    </source>
</reference>
<dbReference type="SUPFAM" id="SSF51735">
    <property type="entry name" value="NAD(P)-binding Rossmann-fold domains"/>
    <property type="match status" value="1"/>
</dbReference>
<dbReference type="SMART" id="SM00829">
    <property type="entry name" value="PKS_ER"/>
    <property type="match status" value="1"/>
</dbReference>
<dbReference type="Gene3D" id="3.90.180.10">
    <property type="entry name" value="Medium-chain alcohol dehydrogenases, catalytic domain"/>
    <property type="match status" value="1"/>
</dbReference>
<dbReference type="AlphaFoldDB" id="A0A7W3QKP9"/>
<keyword evidence="5" id="KW-1185">Reference proteome</keyword>
<evidence type="ECO:0000313" key="4">
    <source>
        <dbReference type="EMBL" id="MBA8950621.1"/>
    </source>
</evidence>
<dbReference type="GO" id="GO:0016651">
    <property type="term" value="F:oxidoreductase activity, acting on NAD(P)H"/>
    <property type="evidence" value="ECO:0007669"/>
    <property type="project" value="TreeGrafter"/>
</dbReference>
<sequence length="314" mass="31414">MRAVVVRSFGGPEALEVAEVPEPVPGPGQVRIRVAAAAVNPVDALTRSGLMTEFGELAAGSRPAYGIGWDAAGTVDAVGEGVTRFAVGDRVIGVRDRIDTALGAYAEAVVLDAGAVAAAPRGVDAAHAATLPLNGLTAWQALDLLDLPAGATLLVTGAAGAVGGYAVELAAQRGLRVVAQAGAADEELVRGMGAELFVPRGEHVGDAVRALVPGGVDGALDAALLGARTLDAVRNRGAFVAVNGGPVVPSPLRGTRVHNVWAAGDAAQLGELSALVDAGRLTPRVARTLPLEGAAEAHALLAKGGLRGRIVLVP</sequence>
<dbReference type="SUPFAM" id="SSF50129">
    <property type="entry name" value="GroES-like"/>
    <property type="match status" value="1"/>
</dbReference>
<organism evidence="4 5">
    <name type="scientific">Actinomadura namibiensis</name>
    <dbReference type="NCBI Taxonomy" id="182080"/>
    <lineage>
        <taxon>Bacteria</taxon>
        <taxon>Bacillati</taxon>
        <taxon>Actinomycetota</taxon>
        <taxon>Actinomycetes</taxon>
        <taxon>Streptosporangiales</taxon>
        <taxon>Thermomonosporaceae</taxon>
        <taxon>Actinomadura</taxon>
    </lineage>
</organism>
<dbReference type="InterPro" id="IPR011032">
    <property type="entry name" value="GroES-like_sf"/>
</dbReference>
<dbReference type="Pfam" id="PF08240">
    <property type="entry name" value="ADH_N"/>
    <property type="match status" value="1"/>
</dbReference>
<evidence type="ECO:0000256" key="2">
    <source>
        <dbReference type="ARBA" id="ARBA00023002"/>
    </source>
</evidence>
<proteinExistence type="predicted"/>
<evidence type="ECO:0000313" key="5">
    <source>
        <dbReference type="Proteomes" id="UP000572680"/>
    </source>
</evidence>
<name>A0A7W3QKP9_ACTNM</name>
<evidence type="ECO:0000256" key="1">
    <source>
        <dbReference type="ARBA" id="ARBA00022857"/>
    </source>
</evidence>
<accession>A0A7W3QKP9</accession>
<dbReference type="InterPro" id="IPR020843">
    <property type="entry name" value="ER"/>
</dbReference>